<dbReference type="EMBL" id="MVGJ01000649">
    <property type="protein sequence ID" value="OOL76177.1"/>
    <property type="molecule type" value="Genomic_DNA"/>
</dbReference>
<sequence>MAEKQKHFGKKNWLVNLTGDNVVVVFLDSKKMSGKLLDVTQYELILKNNKIDSPIIIPKHAVKYVYGVAESNGEDND</sequence>
<dbReference type="AlphaFoldDB" id="A0A132Z9X3"/>
<reference evidence="1 4" key="2">
    <citation type="submission" date="2019-10" db="EMBL/GenBank/DDBJ databases">
        <title>Evolutionary dynamics of vancomycin-resistant Enterococcus faecium during gastrointestinal tract colonization and bloodstream infection in immunocompromised pediatric patients.</title>
        <authorList>
            <person name="Chilambi G.S."/>
            <person name="Nordstrom H.R."/>
            <person name="Evans D.R."/>
            <person name="Ferrolino J."/>
            <person name="Hayden R.T."/>
            <person name="Maron G.M."/>
            <person name="Vo A.N."/>
            <person name="Gilmore M.S."/>
            <person name="Wolf J."/>
            <person name="Rosch J.W."/>
            <person name="Van Tyne D."/>
        </authorList>
    </citation>
    <scope>NUCLEOTIDE SEQUENCE [LARGE SCALE GENOMIC DNA]</scope>
    <source>
        <strain evidence="1 4">VRECG27</strain>
    </source>
</reference>
<proteinExistence type="predicted"/>
<dbReference type="EMBL" id="WEFP01000019">
    <property type="protein sequence ID" value="KAB7572100.1"/>
    <property type="molecule type" value="Genomic_DNA"/>
</dbReference>
<dbReference type="RefSeq" id="WP_002298421.1">
    <property type="nucleotide sequence ID" value="NZ_AP024843.1"/>
</dbReference>
<dbReference type="Proteomes" id="UP000469871">
    <property type="component" value="Unassembled WGS sequence"/>
</dbReference>
<evidence type="ECO:0000313" key="1">
    <source>
        <dbReference type="EMBL" id="KAB7572100.1"/>
    </source>
</evidence>
<dbReference type="Gene3D" id="2.30.30.100">
    <property type="match status" value="1"/>
</dbReference>
<organism evidence="2 3">
    <name type="scientific">Enterococcus faecium</name>
    <name type="common">Streptococcus faecium</name>
    <dbReference type="NCBI Taxonomy" id="1352"/>
    <lineage>
        <taxon>Bacteria</taxon>
        <taxon>Bacillati</taxon>
        <taxon>Bacillota</taxon>
        <taxon>Bacilli</taxon>
        <taxon>Lactobacillales</taxon>
        <taxon>Enterococcaceae</taxon>
        <taxon>Enterococcus</taxon>
    </lineage>
</organism>
<protein>
    <recommendedName>
        <fullName evidence="5">RNA chaperone Hfq</fullName>
    </recommendedName>
</protein>
<dbReference type="Proteomes" id="UP000191171">
    <property type="component" value="Unassembled WGS sequence"/>
</dbReference>
<evidence type="ECO:0000313" key="4">
    <source>
        <dbReference type="Proteomes" id="UP000469871"/>
    </source>
</evidence>
<name>A0A132Z9X3_ENTFC</name>
<evidence type="ECO:0008006" key="5">
    <source>
        <dbReference type="Google" id="ProtNLM"/>
    </source>
</evidence>
<accession>A0A132Z9X3</accession>
<evidence type="ECO:0000313" key="2">
    <source>
        <dbReference type="EMBL" id="OOL76177.1"/>
    </source>
</evidence>
<reference evidence="2 3" key="1">
    <citation type="submission" date="2017-02" db="EMBL/GenBank/DDBJ databases">
        <title>Clonality and virulence of isolates of VRE in Hematopoietic Stem Cell Transplanted (HSCT) patients.</title>
        <authorList>
            <person name="Marchi A.P."/>
            <person name="Martins R.C."/>
            <person name="Marie S.K."/>
            <person name="Levin A.S."/>
            <person name="Costa S.F."/>
        </authorList>
    </citation>
    <scope>NUCLEOTIDE SEQUENCE [LARGE SCALE GENOMIC DNA]</scope>
    <source>
        <strain evidence="2 3">LIM1759</strain>
    </source>
</reference>
<evidence type="ECO:0000313" key="3">
    <source>
        <dbReference type="Proteomes" id="UP000191171"/>
    </source>
</evidence>
<gene>
    <name evidence="2" type="ORF">B1P95_18455</name>
    <name evidence="1" type="ORF">GBM73_17890</name>
</gene>
<comment type="caution">
    <text evidence="2">The sequence shown here is derived from an EMBL/GenBank/DDBJ whole genome shotgun (WGS) entry which is preliminary data.</text>
</comment>